<sequence length="429" mass="46488">MTFLVRIVQGLLVVALFCSGMSMAYGDERKPELLPQDGELVGLNMRYLPAVDAGSQAGYTQKTWHARPALFSVKNVGEGVYHAYCLEITVPTDRQAPLHVTNWDGFVGNNAFRADKSVRQKVAWIVQHSYPARSLEYLAHEVGVTELSIQQAVTATQSAIWHLTDGVTPDFSALGQQDTDGVDAQGIAATYHYLLSSINVGLTQESLQPTVAFSLPEGDSFAGQLVGPIRVEANVPTVSIEVPEDFSLASKVGDHIDPANISSGQEIYVDARNVHDAGKIDLTGTVNTAELNGSLLTPGISAENHGQTLIMVRELTKQIRHVAHIGWRSEQDVCRDVDGIPVTDSVSGRILPKDSPQCVVVPAVNETPESSQLSDDSGKQHEVSEVSSDRPQLAKTGSEIYVLVSLATITIAVGIALTRRERRKYREVL</sequence>
<reference evidence="5" key="1">
    <citation type="submission" date="2016-10" db="EMBL/GenBank/DDBJ databases">
        <authorList>
            <person name="Varghese N."/>
            <person name="Submissions S."/>
        </authorList>
    </citation>
    <scope>NUCLEOTIDE SEQUENCE [LARGE SCALE GENOMIC DNA]</scope>
    <source>
        <strain evidence="5">DSM 10002</strain>
    </source>
</reference>
<dbReference type="InterPro" id="IPR013552">
    <property type="entry name" value="Thioester_dom"/>
</dbReference>
<evidence type="ECO:0000256" key="2">
    <source>
        <dbReference type="SAM" id="Phobius"/>
    </source>
</evidence>
<gene>
    <name evidence="4" type="ORF">SAMN04489737_0656</name>
</gene>
<dbReference type="OrthoDB" id="2676146at2"/>
<feature type="domain" description="Thioester" evidence="3">
    <location>
        <begin position="83"/>
        <end position="199"/>
    </location>
</feature>
<dbReference type="InterPro" id="IPR023849">
    <property type="entry name" value="TQXA_dom"/>
</dbReference>
<dbReference type="NCBIfam" id="TIGR03934">
    <property type="entry name" value="TQXA_dom"/>
    <property type="match status" value="1"/>
</dbReference>
<keyword evidence="2" id="KW-1133">Transmembrane helix</keyword>
<evidence type="ECO:0000259" key="3">
    <source>
        <dbReference type="Pfam" id="PF08341"/>
    </source>
</evidence>
<feature type="compositionally biased region" description="Basic and acidic residues" evidence="1">
    <location>
        <begin position="376"/>
        <end position="388"/>
    </location>
</feature>
<feature type="transmembrane region" description="Helical" evidence="2">
    <location>
        <begin position="400"/>
        <end position="417"/>
    </location>
</feature>
<evidence type="ECO:0000313" key="4">
    <source>
        <dbReference type="EMBL" id="SDU78884.1"/>
    </source>
</evidence>
<keyword evidence="2" id="KW-0812">Transmembrane</keyword>
<name>A0A1H2LDI4_9ACTO</name>
<evidence type="ECO:0000256" key="1">
    <source>
        <dbReference type="SAM" id="MobiDB-lite"/>
    </source>
</evidence>
<dbReference type="Gene3D" id="1.10.150.480">
    <property type="match status" value="1"/>
</dbReference>
<dbReference type="AlphaFoldDB" id="A0A1H2LDI4"/>
<feature type="region of interest" description="Disordered" evidence="1">
    <location>
        <begin position="367"/>
        <end position="391"/>
    </location>
</feature>
<dbReference type="STRING" id="131112.SAMN04489737_0656"/>
<protein>
    <submittedName>
        <fullName evidence="4">TQXA domain-containing protein</fullName>
    </submittedName>
</protein>
<dbReference type="Proteomes" id="UP000214355">
    <property type="component" value="Chromosome I"/>
</dbReference>
<dbReference type="EMBL" id="LT629804">
    <property type="protein sequence ID" value="SDU78884.1"/>
    <property type="molecule type" value="Genomic_DNA"/>
</dbReference>
<dbReference type="RefSeq" id="WP_091279865.1">
    <property type="nucleotide sequence ID" value="NZ_JABAPL010000007.1"/>
</dbReference>
<accession>A0A1H2LDI4</accession>
<dbReference type="Pfam" id="PF08341">
    <property type="entry name" value="TED"/>
    <property type="match status" value="1"/>
</dbReference>
<organism evidence="4 5">
    <name type="scientific">Arcanobacterium phocae</name>
    <dbReference type="NCBI Taxonomy" id="131112"/>
    <lineage>
        <taxon>Bacteria</taxon>
        <taxon>Bacillati</taxon>
        <taxon>Actinomycetota</taxon>
        <taxon>Actinomycetes</taxon>
        <taxon>Actinomycetales</taxon>
        <taxon>Actinomycetaceae</taxon>
        <taxon>Arcanobacterium</taxon>
    </lineage>
</organism>
<keyword evidence="2" id="KW-0472">Membrane</keyword>
<dbReference type="GeneID" id="65344400"/>
<keyword evidence="5" id="KW-1185">Reference proteome</keyword>
<evidence type="ECO:0000313" key="5">
    <source>
        <dbReference type="Proteomes" id="UP000214355"/>
    </source>
</evidence>
<proteinExistence type="predicted"/>